<dbReference type="GO" id="GO:0004252">
    <property type="term" value="F:serine-type endopeptidase activity"/>
    <property type="evidence" value="ECO:0007669"/>
    <property type="project" value="TreeGrafter"/>
</dbReference>
<dbReference type="InterPro" id="IPR001375">
    <property type="entry name" value="Peptidase_S9_cat"/>
</dbReference>
<dbReference type="EMBL" id="FOJN01000001">
    <property type="protein sequence ID" value="SFA39575.1"/>
    <property type="molecule type" value="Genomic_DNA"/>
</dbReference>
<dbReference type="InterPro" id="IPR011042">
    <property type="entry name" value="6-blade_b-propeller_TolB-like"/>
</dbReference>
<evidence type="ECO:0000313" key="4">
    <source>
        <dbReference type="EMBL" id="SFA39575.1"/>
    </source>
</evidence>
<accession>A0A1I0SJ77</accession>
<dbReference type="OrthoDB" id="262125at2"/>
<dbReference type="Gene3D" id="2.120.10.30">
    <property type="entry name" value="TolB, C-terminal domain"/>
    <property type="match status" value="2"/>
</dbReference>
<proteinExistence type="predicted"/>
<protein>
    <submittedName>
        <fullName evidence="4">Dipeptidyl aminopeptidase/acylaminoacyl peptidase</fullName>
    </submittedName>
</protein>
<keyword evidence="1" id="KW-0732">Signal</keyword>
<dbReference type="Proteomes" id="UP000182054">
    <property type="component" value="Unassembled WGS sequence"/>
</dbReference>
<gene>
    <name evidence="4" type="ORF">SAMN05444374_101326</name>
</gene>
<feature type="domain" description="Peptidase S9 prolyl oligopeptidase catalytic" evidence="3">
    <location>
        <begin position="451"/>
        <end position="660"/>
    </location>
</feature>
<keyword evidence="4" id="KW-0645">Protease</keyword>
<dbReference type="PANTHER" id="PTHR42776">
    <property type="entry name" value="SERINE PEPTIDASE S9 FAMILY MEMBER"/>
    <property type="match status" value="1"/>
</dbReference>
<evidence type="ECO:0000313" key="5">
    <source>
        <dbReference type="Proteomes" id="UP000182054"/>
    </source>
</evidence>
<dbReference type="GO" id="GO:0004177">
    <property type="term" value="F:aminopeptidase activity"/>
    <property type="evidence" value="ECO:0007669"/>
    <property type="project" value="UniProtKB-KW"/>
</dbReference>
<organism evidence="4 5">
    <name type="scientific">Rhodococcoides kroppenstedtii</name>
    <dbReference type="NCBI Taxonomy" id="293050"/>
    <lineage>
        <taxon>Bacteria</taxon>
        <taxon>Bacillati</taxon>
        <taxon>Actinomycetota</taxon>
        <taxon>Actinomycetes</taxon>
        <taxon>Mycobacteriales</taxon>
        <taxon>Nocardiaceae</taxon>
        <taxon>Rhodococcoides</taxon>
    </lineage>
</organism>
<dbReference type="RefSeq" id="WP_068362316.1">
    <property type="nucleotide sequence ID" value="NZ_FOJN01000001.1"/>
</dbReference>
<dbReference type="Gene3D" id="3.40.50.1820">
    <property type="entry name" value="alpha/beta hydrolase"/>
    <property type="match status" value="1"/>
</dbReference>
<dbReference type="GO" id="GO:0006508">
    <property type="term" value="P:proteolysis"/>
    <property type="evidence" value="ECO:0007669"/>
    <property type="project" value="InterPro"/>
</dbReference>
<evidence type="ECO:0000256" key="2">
    <source>
        <dbReference type="ARBA" id="ARBA00022801"/>
    </source>
</evidence>
<evidence type="ECO:0000256" key="1">
    <source>
        <dbReference type="ARBA" id="ARBA00022729"/>
    </source>
</evidence>
<keyword evidence="4" id="KW-0031">Aminopeptidase</keyword>
<evidence type="ECO:0000259" key="3">
    <source>
        <dbReference type="Pfam" id="PF00326"/>
    </source>
</evidence>
<dbReference type="AlphaFoldDB" id="A0A1I0SJ77"/>
<reference evidence="4 5" key="1">
    <citation type="submission" date="2016-10" db="EMBL/GenBank/DDBJ databases">
        <authorList>
            <person name="de Groot N.N."/>
        </authorList>
    </citation>
    <scope>NUCLEOTIDE SEQUENCE [LARGE SCALE GENOMIC DNA]</scope>
    <source>
        <strain evidence="4 5">DSM 44908</strain>
    </source>
</reference>
<dbReference type="Pfam" id="PF00326">
    <property type="entry name" value="Peptidase_S9"/>
    <property type="match status" value="1"/>
</dbReference>
<dbReference type="PANTHER" id="PTHR42776:SF13">
    <property type="entry name" value="DIPEPTIDYL-PEPTIDASE 5"/>
    <property type="match status" value="1"/>
</dbReference>
<sequence>MVAAHPFADPDTYLDTPRTAGLALSPDGTRLVTVQSTLSEDRTRFETALWSIDPAGREPARRLTYGAPASDPVFAADGRLLFRRAADTADSSPKVLWALDFRGGEPQRIAHRAGGVDTVRCAARSDRIVVTGPVLGDPDRDEQVRALRDKGVTAILHAGYPMRHWDADLGPAVTHLFDVVGGGGIGGPDGVFTSVTPDAAGPSGGGVFRDTEYDVSTDGALVVATRRVPGADGVTRHVLVRIGLRDGAGGAETLVDEPHADQSSPRISPDGARVAYLRTEHPEPDAAPRVTAQVLDLATGRSERWGGDWDRWPTALAWTADSSALLATADDHGHAPVFRVDRASATRLTDEGAFTDLQVAPGGDVVFALRASYLAPPHPVRLSLTDGTVTALPAPAPLPTLPGFLEDVDVLVADGTRVRAWLALPEGTSPEWQAPLVLWVHGGPLGSWNTWSWRWNPWMLVAAGYAVLMPDPALSTGYGQQFVQRGWGRWGAEVYTDLTTITDAVIDRPDIDSTRTAMMGGSFGGYMANWMAGHTDRFRAIVSHAGLWALDQFGPTTDEASYWAHEMTPEMAFENSPHLSVAEIITPMLITHGDKDFRVPIGESLRLWWELLSESASPADGNGETVHRFLYFPDENHWILKPPHIAVWYGAVLAFLSTHVLGRELPMPAALGVRPGRTGASDEN</sequence>
<keyword evidence="2" id="KW-0378">Hydrolase</keyword>
<dbReference type="SUPFAM" id="SSF53474">
    <property type="entry name" value="alpha/beta-Hydrolases"/>
    <property type="match status" value="1"/>
</dbReference>
<dbReference type="InterPro" id="IPR029058">
    <property type="entry name" value="AB_hydrolase_fold"/>
</dbReference>
<dbReference type="GeneID" id="85484385"/>
<dbReference type="SUPFAM" id="SSF82171">
    <property type="entry name" value="DPP6 N-terminal domain-like"/>
    <property type="match status" value="1"/>
</dbReference>
<name>A0A1I0SJ77_9NOCA</name>